<dbReference type="AlphaFoldDB" id="A0ABD7PH96"/>
<reference evidence="1 2" key="1">
    <citation type="submission" date="2019-02" db="EMBL/GenBank/DDBJ databases">
        <title>The genomic architecture of introgression among sibling species of bacteria.</title>
        <authorList>
            <person name="Cavassim M.I.A."/>
            <person name="Moeskjaer S."/>
            <person name="Moslemi C."/>
            <person name="Fields B."/>
            <person name="Bachmann A."/>
            <person name="Vilhjalmsson B."/>
            <person name="Schierup M.H."/>
            <person name="Young J.P.W."/>
            <person name="Andersen S.U."/>
        </authorList>
    </citation>
    <scope>NUCLEOTIDE SEQUENCE [LARGE SCALE GENOMIC DNA]</scope>
    <source>
        <strain evidence="1 2">SM151B</strain>
        <plasmid evidence="1">pSM151B_Rh02</plasmid>
    </source>
</reference>
<evidence type="ECO:0000313" key="1">
    <source>
        <dbReference type="EMBL" id="TAW19303.1"/>
    </source>
</evidence>
<accession>A0ABD7PH96</accession>
<evidence type="ECO:0008006" key="3">
    <source>
        <dbReference type="Google" id="ProtNLM"/>
    </source>
</evidence>
<dbReference type="Gene3D" id="1.20.120.330">
    <property type="entry name" value="Nucleotidyltransferases domain 2"/>
    <property type="match status" value="1"/>
</dbReference>
<protein>
    <recommendedName>
        <fullName evidence="3">HEPN domain-containing protein</fullName>
    </recommendedName>
</protein>
<sequence length="173" mass="20088">METRPHIIDMPEPLGLYAGQLYARGEEYLEAFRRLSEHDGLMMYARYFMMAHAFELLLKSFLAARGVSKKELQHRQLGHRLDKIYEKCVSLGIPAIANIEAFARDIAEKNGDFDFRYPSNYNLRLPSPRLCLEVLEPLVETLRPLISSARTQAQIKWASDTRHLQGHKIRWSD</sequence>
<name>A0ABD7PH96_RHILE</name>
<geneLocation type="plasmid" evidence="1">
    <name>pSM151B_Rh02</name>
</geneLocation>
<organism evidence="1 2">
    <name type="scientific">Rhizobium leguminosarum</name>
    <dbReference type="NCBI Taxonomy" id="384"/>
    <lineage>
        <taxon>Bacteria</taxon>
        <taxon>Pseudomonadati</taxon>
        <taxon>Pseudomonadota</taxon>
        <taxon>Alphaproteobacteria</taxon>
        <taxon>Hyphomicrobiales</taxon>
        <taxon>Rhizobiaceae</taxon>
        <taxon>Rhizobium/Agrobacterium group</taxon>
        <taxon>Rhizobium</taxon>
    </lineage>
</organism>
<dbReference type="EMBL" id="SIPS01000003">
    <property type="protein sequence ID" value="TAW19303.1"/>
    <property type="molecule type" value="Genomic_DNA"/>
</dbReference>
<gene>
    <name evidence="1" type="ORF">ELI19_29285</name>
</gene>
<comment type="caution">
    <text evidence="1">The sequence shown here is derived from an EMBL/GenBank/DDBJ whole genome shotgun (WGS) entry which is preliminary data.</text>
</comment>
<evidence type="ECO:0000313" key="2">
    <source>
        <dbReference type="Proteomes" id="UP000292036"/>
    </source>
</evidence>
<proteinExistence type="predicted"/>
<dbReference type="RefSeq" id="WP_130728355.1">
    <property type="nucleotide sequence ID" value="NZ_SINY01000009.1"/>
</dbReference>
<keyword evidence="1" id="KW-0614">Plasmid</keyword>
<dbReference type="Proteomes" id="UP000292036">
    <property type="component" value="Unassembled WGS sequence"/>
</dbReference>